<reference evidence="2" key="1">
    <citation type="journal article" date="2013" name="Microb. Biotechnol.">
        <title>Metabolic potential of the organic-solvent tolerant Pseudomonas putida DOT-T1E deduced from its annotated genome.</title>
        <authorList>
            <person name="Udaondo Z."/>
            <person name="Molina L."/>
            <person name="Daniels C."/>
            <person name="Gomez M.J."/>
            <person name="Molina-Henares M.A."/>
            <person name="Matilla M.A."/>
            <person name="Roca A."/>
            <person name="Fernandez M."/>
            <person name="Duque E."/>
            <person name="Segura A."/>
            <person name="Ramos J.L."/>
        </authorList>
    </citation>
    <scope>NUCLEOTIDE SEQUENCE [LARGE SCALE GENOMIC DNA]</scope>
    <source>
        <strain evidence="2">DOT-T1E</strain>
    </source>
</reference>
<evidence type="ECO:0000313" key="1">
    <source>
        <dbReference type="EMBL" id="AFO47909.1"/>
    </source>
</evidence>
<proteinExistence type="predicted"/>
<evidence type="ECO:0000313" key="2">
    <source>
        <dbReference type="Proteomes" id="UP000006503"/>
    </source>
</evidence>
<organism evidence="1 2">
    <name type="scientific">Pseudomonas putida (strain DOT-T1E)</name>
    <dbReference type="NCBI Taxonomy" id="1196325"/>
    <lineage>
        <taxon>Bacteria</taxon>
        <taxon>Pseudomonadati</taxon>
        <taxon>Pseudomonadota</taxon>
        <taxon>Gammaproteobacteria</taxon>
        <taxon>Pseudomonadales</taxon>
        <taxon>Pseudomonadaceae</taxon>
        <taxon>Pseudomonas</taxon>
    </lineage>
</organism>
<name>I7C844_PSEPT</name>
<gene>
    <name evidence="1" type="ordered locus">T1E_2061</name>
</gene>
<dbReference type="AlphaFoldDB" id="I7C844"/>
<sequence length="42" mass="4657">MIAVGLVAVFIRRHARRAYPHADAVVRGVAADQRWLGASSRR</sequence>
<dbReference type="KEGG" id="ppx:T1E_2061"/>
<accession>I7C844</accession>
<dbReference type="EMBL" id="CP003734">
    <property type="protein sequence ID" value="AFO47909.1"/>
    <property type="molecule type" value="Genomic_DNA"/>
</dbReference>
<dbReference type="Proteomes" id="UP000006503">
    <property type="component" value="Chromosome"/>
</dbReference>
<dbReference type="PATRIC" id="fig|1196325.3.peg.2050"/>
<dbReference type="HOGENOM" id="CLU_3256601_0_0_6"/>
<protein>
    <submittedName>
        <fullName evidence="1">Uncharacterized protein</fullName>
    </submittedName>
</protein>